<dbReference type="PANTHER" id="PTHR36115:SF9">
    <property type="entry name" value="LMO1584 PROTEIN"/>
    <property type="match status" value="1"/>
</dbReference>
<evidence type="ECO:0000256" key="2">
    <source>
        <dbReference type="ARBA" id="ARBA00022475"/>
    </source>
</evidence>
<organism evidence="8 9">
    <name type="scientific">Paenibacillus thailandensis</name>
    <dbReference type="NCBI Taxonomy" id="393250"/>
    <lineage>
        <taxon>Bacteria</taxon>
        <taxon>Bacillati</taxon>
        <taxon>Bacillota</taxon>
        <taxon>Bacilli</taxon>
        <taxon>Bacillales</taxon>
        <taxon>Paenibacillaceae</taxon>
        <taxon>Paenibacillus</taxon>
    </lineage>
</organism>
<comment type="caution">
    <text evidence="8">The sequence shown here is derived from an EMBL/GenBank/DDBJ whole genome shotgun (WGS) entry which is preliminary data.</text>
</comment>
<evidence type="ECO:0000256" key="1">
    <source>
        <dbReference type="ARBA" id="ARBA00004651"/>
    </source>
</evidence>
<accession>A0ABW5R3A7</accession>
<evidence type="ECO:0000313" key="8">
    <source>
        <dbReference type="EMBL" id="MFD2663168.1"/>
    </source>
</evidence>
<gene>
    <name evidence="8" type="ORF">ACFSW5_23185</name>
</gene>
<evidence type="ECO:0000256" key="3">
    <source>
        <dbReference type="ARBA" id="ARBA00022692"/>
    </source>
</evidence>
<keyword evidence="5 6" id="KW-0472">Membrane</keyword>
<comment type="subcellular location">
    <subcellularLocation>
        <location evidence="1">Cell membrane</location>
        <topology evidence="1">Multi-pass membrane protein</topology>
    </subcellularLocation>
</comment>
<evidence type="ECO:0000313" key="9">
    <source>
        <dbReference type="Proteomes" id="UP001597493"/>
    </source>
</evidence>
<dbReference type="Proteomes" id="UP001597493">
    <property type="component" value="Unassembled WGS sequence"/>
</dbReference>
<proteinExistence type="predicted"/>
<name>A0ABW5R3A7_9BACL</name>
<feature type="transmembrane region" description="Helical" evidence="6">
    <location>
        <begin position="25"/>
        <end position="44"/>
    </location>
</feature>
<dbReference type="EMBL" id="JBHUMY010000038">
    <property type="protein sequence ID" value="MFD2663168.1"/>
    <property type="molecule type" value="Genomic_DNA"/>
</dbReference>
<dbReference type="PANTHER" id="PTHR36115">
    <property type="entry name" value="PROLINE-RICH ANTIGEN HOMOLOG-RELATED"/>
    <property type="match status" value="1"/>
</dbReference>
<evidence type="ECO:0000259" key="7">
    <source>
        <dbReference type="Pfam" id="PF06271"/>
    </source>
</evidence>
<evidence type="ECO:0000256" key="6">
    <source>
        <dbReference type="SAM" id="Phobius"/>
    </source>
</evidence>
<keyword evidence="4 6" id="KW-1133">Transmembrane helix</keyword>
<sequence length="149" mass="16131">MVKAHPNNLKKGRGTLLNGKDPAGFWIRFGALILDGVIIGIPLAQISYAITGKADGYFTDIVSFLYGLLIPVFWNGYTVGKRICGIRIVKIRDGMPPSIGTMLLRNLAAGLLYALTFGIALIVSAIMVGVREDKRSIHDFIAGTVVVRD</sequence>
<evidence type="ECO:0000256" key="4">
    <source>
        <dbReference type="ARBA" id="ARBA00022989"/>
    </source>
</evidence>
<feature type="transmembrane region" description="Helical" evidence="6">
    <location>
        <begin position="107"/>
        <end position="130"/>
    </location>
</feature>
<evidence type="ECO:0000256" key="5">
    <source>
        <dbReference type="ARBA" id="ARBA00023136"/>
    </source>
</evidence>
<dbReference type="InterPro" id="IPR051791">
    <property type="entry name" value="Pra-immunoreactive"/>
</dbReference>
<keyword evidence="9" id="KW-1185">Reference proteome</keyword>
<dbReference type="InterPro" id="IPR010432">
    <property type="entry name" value="RDD"/>
</dbReference>
<feature type="domain" description="RDD" evidence="7">
    <location>
        <begin position="22"/>
        <end position="143"/>
    </location>
</feature>
<protein>
    <submittedName>
        <fullName evidence="8">RDD family protein</fullName>
    </submittedName>
</protein>
<keyword evidence="2" id="KW-1003">Cell membrane</keyword>
<feature type="transmembrane region" description="Helical" evidence="6">
    <location>
        <begin position="56"/>
        <end position="74"/>
    </location>
</feature>
<dbReference type="RefSeq" id="WP_379278652.1">
    <property type="nucleotide sequence ID" value="NZ_JBHUGT010000020.1"/>
</dbReference>
<dbReference type="Pfam" id="PF06271">
    <property type="entry name" value="RDD"/>
    <property type="match status" value="1"/>
</dbReference>
<keyword evidence="3 6" id="KW-0812">Transmembrane</keyword>
<reference evidence="9" key="1">
    <citation type="journal article" date="2019" name="Int. J. Syst. Evol. Microbiol.">
        <title>The Global Catalogue of Microorganisms (GCM) 10K type strain sequencing project: providing services to taxonomists for standard genome sequencing and annotation.</title>
        <authorList>
            <consortium name="The Broad Institute Genomics Platform"/>
            <consortium name="The Broad Institute Genome Sequencing Center for Infectious Disease"/>
            <person name="Wu L."/>
            <person name="Ma J."/>
        </authorList>
    </citation>
    <scope>NUCLEOTIDE SEQUENCE [LARGE SCALE GENOMIC DNA]</scope>
    <source>
        <strain evidence="9">TISTR 1827</strain>
    </source>
</reference>